<sequence>MLNATFPLEIIGQCKFNTTALSYGRIVLKWGEHLRNLNLADLFSKSLDVKRAQEVSKKLRDVACHRRTKN</sequence>
<evidence type="ECO:0000313" key="1">
    <source>
        <dbReference type="EnsemblMetazoa" id="MESCA010317-PA"/>
    </source>
</evidence>
<dbReference type="AlphaFoldDB" id="T1H281"/>
<keyword evidence="2" id="KW-1185">Reference proteome</keyword>
<reference evidence="2" key="1">
    <citation type="submission" date="2013-02" db="EMBL/GenBank/DDBJ databases">
        <authorList>
            <person name="Hughes D."/>
        </authorList>
    </citation>
    <scope>NUCLEOTIDE SEQUENCE</scope>
    <source>
        <strain>Durham</strain>
        <strain evidence="2">NC isolate 2 -- Noor lab</strain>
    </source>
</reference>
<accession>T1H281</accession>
<evidence type="ECO:0000313" key="2">
    <source>
        <dbReference type="Proteomes" id="UP000015102"/>
    </source>
</evidence>
<dbReference type="EMBL" id="CAQQ02087897">
    <property type="status" value="NOT_ANNOTATED_CDS"/>
    <property type="molecule type" value="Genomic_DNA"/>
</dbReference>
<proteinExistence type="predicted"/>
<dbReference type="EnsemblMetazoa" id="MESCA010317-RA">
    <property type="protein sequence ID" value="MESCA010317-PA"/>
    <property type="gene ID" value="MESCA010317"/>
</dbReference>
<organism evidence="1 2">
    <name type="scientific">Megaselia scalaris</name>
    <name type="common">Humpbacked fly</name>
    <name type="synonym">Phora scalaris</name>
    <dbReference type="NCBI Taxonomy" id="36166"/>
    <lineage>
        <taxon>Eukaryota</taxon>
        <taxon>Metazoa</taxon>
        <taxon>Ecdysozoa</taxon>
        <taxon>Arthropoda</taxon>
        <taxon>Hexapoda</taxon>
        <taxon>Insecta</taxon>
        <taxon>Pterygota</taxon>
        <taxon>Neoptera</taxon>
        <taxon>Endopterygota</taxon>
        <taxon>Diptera</taxon>
        <taxon>Brachycera</taxon>
        <taxon>Muscomorpha</taxon>
        <taxon>Platypezoidea</taxon>
        <taxon>Phoridae</taxon>
        <taxon>Megaseliini</taxon>
        <taxon>Megaselia</taxon>
    </lineage>
</organism>
<dbReference type="HOGENOM" id="CLU_2760705_0_0_1"/>
<name>T1H281_MEGSC</name>
<reference evidence="1" key="2">
    <citation type="submission" date="2015-06" db="UniProtKB">
        <authorList>
            <consortium name="EnsemblMetazoa"/>
        </authorList>
    </citation>
    <scope>IDENTIFICATION</scope>
</reference>
<dbReference type="Proteomes" id="UP000015102">
    <property type="component" value="Unassembled WGS sequence"/>
</dbReference>
<dbReference type="EMBL" id="CAQQ02087898">
    <property type="status" value="NOT_ANNOTATED_CDS"/>
    <property type="molecule type" value="Genomic_DNA"/>
</dbReference>
<protein>
    <submittedName>
        <fullName evidence="1">Uncharacterized protein</fullName>
    </submittedName>
</protein>